<gene>
    <name evidence="1" type="ORF">HPB50_015296</name>
</gene>
<comment type="caution">
    <text evidence="1">The sequence shown here is derived from an EMBL/GenBank/DDBJ whole genome shotgun (WGS) entry which is preliminary data.</text>
</comment>
<protein>
    <submittedName>
        <fullName evidence="1">Uncharacterized protein</fullName>
    </submittedName>
</protein>
<reference evidence="1" key="1">
    <citation type="submission" date="2020-05" db="EMBL/GenBank/DDBJ databases">
        <title>Large-scale comparative analyses of tick genomes elucidate their genetic diversity and vector capacities.</title>
        <authorList>
            <person name="Jia N."/>
            <person name="Wang J."/>
            <person name="Shi W."/>
            <person name="Du L."/>
            <person name="Sun Y."/>
            <person name="Zhan W."/>
            <person name="Jiang J."/>
            <person name="Wang Q."/>
            <person name="Zhang B."/>
            <person name="Ji P."/>
            <person name="Sakyi L.B."/>
            <person name="Cui X."/>
            <person name="Yuan T."/>
            <person name="Jiang B."/>
            <person name="Yang W."/>
            <person name="Lam T.T.-Y."/>
            <person name="Chang Q."/>
            <person name="Ding S."/>
            <person name="Wang X."/>
            <person name="Zhu J."/>
            <person name="Ruan X."/>
            <person name="Zhao L."/>
            <person name="Wei J."/>
            <person name="Que T."/>
            <person name="Du C."/>
            <person name="Cheng J."/>
            <person name="Dai P."/>
            <person name="Han X."/>
            <person name="Huang E."/>
            <person name="Gao Y."/>
            <person name="Liu J."/>
            <person name="Shao H."/>
            <person name="Ye R."/>
            <person name="Li L."/>
            <person name="Wei W."/>
            <person name="Wang X."/>
            <person name="Wang C."/>
            <person name="Yang T."/>
            <person name="Huo Q."/>
            <person name="Li W."/>
            <person name="Guo W."/>
            <person name="Chen H."/>
            <person name="Zhou L."/>
            <person name="Ni X."/>
            <person name="Tian J."/>
            <person name="Zhou Y."/>
            <person name="Sheng Y."/>
            <person name="Liu T."/>
            <person name="Pan Y."/>
            <person name="Xia L."/>
            <person name="Li J."/>
            <person name="Zhao F."/>
            <person name="Cao W."/>
        </authorList>
    </citation>
    <scope>NUCLEOTIDE SEQUENCE</scope>
    <source>
        <strain evidence="1">Hyas-2018</strain>
    </source>
</reference>
<dbReference type="EMBL" id="CM023487">
    <property type="protein sequence ID" value="KAH6926148.1"/>
    <property type="molecule type" value="Genomic_DNA"/>
</dbReference>
<organism evidence="1 2">
    <name type="scientific">Hyalomma asiaticum</name>
    <name type="common">Tick</name>
    <dbReference type="NCBI Taxonomy" id="266040"/>
    <lineage>
        <taxon>Eukaryota</taxon>
        <taxon>Metazoa</taxon>
        <taxon>Ecdysozoa</taxon>
        <taxon>Arthropoda</taxon>
        <taxon>Chelicerata</taxon>
        <taxon>Arachnida</taxon>
        <taxon>Acari</taxon>
        <taxon>Parasitiformes</taxon>
        <taxon>Ixodida</taxon>
        <taxon>Ixodoidea</taxon>
        <taxon>Ixodidae</taxon>
        <taxon>Hyalomminae</taxon>
        <taxon>Hyalomma</taxon>
    </lineage>
</organism>
<proteinExistence type="predicted"/>
<accession>A0ACB7RXL5</accession>
<sequence>MHDLPEVSNDHKSVAPLETLSTEDALGPKCLLAEELLLLAIQIWSTRKLHSQVSVCRTHHQDLISEPECDPIRAYVPARGTSADFLQLKQSPRRIISA</sequence>
<evidence type="ECO:0000313" key="1">
    <source>
        <dbReference type="EMBL" id="KAH6926148.1"/>
    </source>
</evidence>
<keyword evidence="2" id="KW-1185">Reference proteome</keyword>
<dbReference type="Proteomes" id="UP000821845">
    <property type="component" value="Chromosome 7"/>
</dbReference>
<evidence type="ECO:0000313" key="2">
    <source>
        <dbReference type="Proteomes" id="UP000821845"/>
    </source>
</evidence>
<name>A0ACB7RXL5_HYAAI</name>